<feature type="transmembrane region" description="Helical" evidence="8">
    <location>
        <begin position="399"/>
        <end position="422"/>
    </location>
</feature>
<feature type="domain" description="NADH:quinone oxidoreductase/Mrp antiporter transmembrane" evidence="9">
    <location>
        <begin position="123"/>
        <end position="407"/>
    </location>
</feature>
<evidence type="ECO:0000256" key="3">
    <source>
        <dbReference type="ARBA" id="ARBA00022692"/>
    </source>
</evidence>
<evidence type="ECO:0000256" key="5">
    <source>
        <dbReference type="ARBA" id="ARBA00023002"/>
    </source>
</evidence>
<dbReference type="PANTHER" id="PTHR42682:SF5">
    <property type="entry name" value="HYDROGENASE-4 COMPONENT F"/>
    <property type="match status" value="1"/>
</dbReference>
<keyword evidence="11" id="KW-1185">Reference proteome</keyword>
<reference evidence="10 11" key="1">
    <citation type="submission" date="2018-06" db="EMBL/GenBank/DDBJ databases">
        <authorList>
            <person name="Strepis N."/>
        </authorList>
    </citation>
    <scope>NUCLEOTIDE SEQUENCE [LARGE SCALE GENOMIC DNA]</scope>
    <source>
        <strain evidence="10">LUCI</strain>
    </source>
</reference>
<dbReference type="GO" id="GO:0016491">
    <property type="term" value="F:oxidoreductase activity"/>
    <property type="evidence" value="ECO:0007669"/>
    <property type="project" value="UniProtKB-KW"/>
</dbReference>
<feature type="transmembrane region" description="Helical" evidence="8">
    <location>
        <begin position="157"/>
        <end position="182"/>
    </location>
</feature>
<dbReference type="RefSeq" id="WP_122630588.1">
    <property type="nucleotide sequence ID" value="NZ_UPPP01000133.1"/>
</dbReference>
<organism evidence="10 11">
    <name type="scientific">Lucifera butyrica</name>
    <dbReference type="NCBI Taxonomy" id="1351585"/>
    <lineage>
        <taxon>Bacteria</taxon>
        <taxon>Bacillati</taxon>
        <taxon>Bacillota</taxon>
        <taxon>Negativicutes</taxon>
        <taxon>Veillonellales</taxon>
        <taxon>Veillonellaceae</taxon>
        <taxon>Lucifera</taxon>
    </lineage>
</organism>
<dbReference type="GO" id="GO:0005886">
    <property type="term" value="C:plasma membrane"/>
    <property type="evidence" value="ECO:0007669"/>
    <property type="project" value="UniProtKB-SubCell"/>
</dbReference>
<evidence type="ECO:0000256" key="1">
    <source>
        <dbReference type="ARBA" id="ARBA00004651"/>
    </source>
</evidence>
<comment type="subcellular location">
    <subcellularLocation>
        <location evidence="1">Cell membrane</location>
        <topology evidence="1">Multi-pass membrane protein</topology>
    </subcellularLocation>
    <subcellularLocation>
        <location evidence="7">Membrane</location>
        <topology evidence="7">Multi-pass membrane protein</topology>
    </subcellularLocation>
</comment>
<dbReference type="OrthoDB" id="9811718at2"/>
<evidence type="ECO:0000259" key="9">
    <source>
        <dbReference type="Pfam" id="PF00361"/>
    </source>
</evidence>
<evidence type="ECO:0000313" key="11">
    <source>
        <dbReference type="Proteomes" id="UP000277811"/>
    </source>
</evidence>
<feature type="transmembrane region" description="Helical" evidence="8">
    <location>
        <begin position="366"/>
        <end position="392"/>
    </location>
</feature>
<protein>
    <submittedName>
        <fullName evidence="10">Nadh-ubiquinone oxidoreductase chain 5 signature</fullName>
    </submittedName>
</protein>
<keyword evidence="10" id="KW-0830">Ubiquinone</keyword>
<feature type="transmembrane region" description="Helical" evidence="8">
    <location>
        <begin position="6"/>
        <end position="21"/>
    </location>
</feature>
<accession>A0A498RFM8</accession>
<feature type="transmembrane region" description="Helical" evidence="8">
    <location>
        <begin position="450"/>
        <end position="473"/>
    </location>
</feature>
<keyword evidence="4 8" id="KW-1133">Transmembrane helix</keyword>
<dbReference type="EMBL" id="UPPP01000133">
    <property type="protein sequence ID" value="VBB09757.1"/>
    <property type="molecule type" value="Genomic_DNA"/>
</dbReference>
<evidence type="ECO:0000256" key="8">
    <source>
        <dbReference type="SAM" id="Phobius"/>
    </source>
</evidence>
<feature type="transmembrane region" description="Helical" evidence="8">
    <location>
        <begin position="266"/>
        <end position="285"/>
    </location>
</feature>
<keyword evidence="5" id="KW-0560">Oxidoreductase</keyword>
<proteinExistence type="predicted"/>
<dbReference type="Proteomes" id="UP000277811">
    <property type="component" value="Unassembled WGS sequence"/>
</dbReference>
<evidence type="ECO:0000256" key="4">
    <source>
        <dbReference type="ARBA" id="ARBA00022989"/>
    </source>
</evidence>
<feature type="transmembrane region" description="Helical" evidence="8">
    <location>
        <begin position="104"/>
        <end position="120"/>
    </location>
</feature>
<dbReference type="InterPro" id="IPR001750">
    <property type="entry name" value="ND/Mrp_TM"/>
</dbReference>
<keyword evidence="6 8" id="KW-0472">Membrane</keyword>
<dbReference type="PRINTS" id="PR01434">
    <property type="entry name" value="NADHDHGNASE5"/>
</dbReference>
<dbReference type="InterPro" id="IPR052175">
    <property type="entry name" value="ComplexI-like_HydComp"/>
</dbReference>
<evidence type="ECO:0000256" key="2">
    <source>
        <dbReference type="ARBA" id="ARBA00022475"/>
    </source>
</evidence>
<keyword evidence="2" id="KW-1003">Cell membrane</keyword>
<feature type="transmembrane region" description="Helical" evidence="8">
    <location>
        <begin position="202"/>
        <end position="223"/>
    </location>
</feature>
<sequence length="475" mass="51897">MLTGFFFVIPAIAFGLMFLPWQRTREWVAVAAAVLVMLLWVGSIVFPGFTAAGFYAGAGGLDRLSLVITGIVAVVGLTAILYSTGYLNFSADRYALSNQRHSQYFKLLMLFYATMLWVPLVHNVIWLWVLIEATSLAAVFLVDFESNRQTVEATWKYIVMMEVGGAASLLGTLIFIVGAGPHLTWELLLNNGAAMPVLWRKLGFTLIVVGYGIKAGLVPLHTWLPDAHSQAPSPISAMMSGIKINVALYGILRFYDVMAAAGQQEFAALLLRSVGLLTVIVAVAMTGVQRDYKRLFAYSSTENMGLILLGYTLGPLGVYGALLQMINHAVIKPGLFYLSGNLIINHATTEIKKVRGVFYSLKWSGIILILLMLAIAGAPPFGLFISELLILLGAFNGGFTWLGITLVIFLAILFANFLRYALNMVFGRPSANPGNGATVQENWRTVVPPLVHLLVSLTMGTILPVFLQQMLYFGK</sequence>
<dbReference type="Pfam" id="PF00361">
    <property type="entry name" value="Proton_antipo_M"/>
    <property type="match status" value="1"/>
</dbReference>
<feature type="transmembrane region" description="Helical" evidence="8">
    <location>
        <begin position="306"/>
        <end position="326"/>
    </location>
</feature>
<evidence type="ECO:0000256" key="6">
    <source>
        <dbReference type="ARBA" id="ARBA00023136"/>
    </source>
</evidence>
<dbReference type="AlphaFoldDB" id="A0A498RFM8"/>
<feature type="transmembrane region" description="Helical" evidence="8">
    <location>
        <begin position="64"/>
        <end position="83"/>
    </location>
</feature>
<gene>
    <name evidence="10" type="ORF">LUCI_5055</name>
</gene>
<name>A0A498RFM8_9FIRM</name>
<feature type="transmembrane region" description="Helical" evidence="8">
    <location>
        <begin position="28"/>
        <end position="58"/>
    </location>
</feature>
<dbReference type="PANTHER" id="PTHR42682">
    <property type="entry name" value="HYDROGENASE-4 COMPONENT F"/>
    <property type="match status" value="1"/>
</dbReference>
<feature type="transmembrane region" description="Helical" evidence="8">
    <location>
        <begin position="235"/>
        <end position="254"/>
    </location>
</feature>
<keyword evidence="3 7" id="KW-0812">Transmembrane</keyword>
<evidence type="ECO:0000313" key="10">
    <source>
        <dbReference type="EMBL" id="VBB09757.1"/>
    </source>
</evidence>
<evidence type="ECO:0000256" key="7">
    <source>
        <dbReference type="RuleBase" id="RU000320"/>
    </source>
</evidence>